<protein>
    <submittedName>
        <fullName evidence="1">Uncharacterized protein</fullName>
    </submittedName>
</protein>
<dbReference type="AlphaFoldDB" id="X1M4B9"/>
<organism evidence="1">
    <name type="scientific">marine sediment metagenome</name>
    <dbReference type="NCBI Taxonomy" id="412755"/>
    <lineage>
        <taxon>unclassified sequences</taxon>
        <taxon>metagenomes</taxon>
        <taxon>ecological metagenomes</taxon>
    </lineage>
</organism>
<comment type="caution">
    <text evidence="1">The sequence shown here is derived from an EMBL/GenBank/DDBJ whole genome shotgun (WGS) entry which is preliminary data.</text>
</comment>
<dbReference type="EMBL" id="BARV01010217">
    <property type="protein sequence ID" value="GAI09490.1"/>
    <property type="molecule type" value="Genomic_DNA"/>
</dbReference>
<sequence length="157" mass="17745">MEHKIKYDCECEDCKGTGIYRGIGEGGGFGVVCHSCGGTGEQYPVITYRDFEGRQTIPELKRVLQTNPGIGAGVNEERGLTLESFGGMPYEDWLQGKPFPPGSEMRGFTCPAWWYQSADYNKKPKWDECVISGTFSSCEHFPCKERCWEKWDKEFGV</sequence>
<evidence type="ECO:0000313" key="1">
    <source>
        <dbReference type="EMBL" id="GAI09490.1"/>
    </source>
</evidence>
<reference evidence="1" key="1">
    <citation type="journal article" date="2014" name="Front. Microbiol.">
        <title>High frequency of phylogenetically diverse reductive dehalogenase-homologous genes in deep subseafloor sedimentary metagenomes.</title>
        <authorList>
            <person name="Kawai M."/>
            <person name="Futagami T."/>
            <person name="Toyoda A."/>
            <person name="Takaki Y."/>
            <person name="Nishi S."/>
            <person name="Hori S."/>
            <person name="Arai W."/>
            <person name="Tsubouchi T."/>
            <person name="Morono Y."/>
            <person name="Uchiyama I."/>
            <person name="Ito T."/>
            <person name="Fujiyama A."/>
            <person name="Inagaki F."/>
            <person name="Takami H."/>
        </authorList>
    </citation>
    <scope>NUCLEOTIDE SEQUENCE</scope>
    <source>
        <strain evidence="1">Expedition CK06-06</strain>
    </source>
</reference>
<proteinExistence type="predicted"/>
<gene>
    <name evidence="1" type="ORF">S06H3_19858</name>
</gene>
<name>X1M4B9_9ZZZZ</name>
<accession>X1M4B9</accession>